<evidence type="ECO:0000313" key="2">
    <source>
        <dbReference type="EMBL" id="TAA76249.1"/>
    </source>
</evidence>
<evidence type="ECO:0000259" key="1">
    <source>
        <dbReference type="PROSITE" id="PS50234"/>
    </source>
</evidence>
<dbReference type="EMBL" id="NQJD01000001">
    <property type="protein sequence ID" value="TAA76249.1"/>
    <property type="molecule type" value="Genomic_DNA"/>
</dbReference>
<name>A0A521G5G5_9BACT</name>
<dbReference type="Pfam" id="PF00092">
    <property type="entry name" value="VWA"/>
    <property type="match status" value="1"/>
</dbReference>
<dbReference type="InterPro" id="IPR002035">
    <property type="entry name" value="VWF_A"/>
</dbReference>
<dbReference type="CDD" id="cd00198">
    <property type="entry name" value="vWFA"/>
    <property type="match status" value="1"/>
</dbReference>
<keyword evidence="3" id="KW-1185">Reference proteome</keyword>
<dbReference type="AlphaFoldDB" id="A0A521G5G5"/>
<dbReference type="SUPFAM" id="SSF53300">
    <property type="entry name" value="vWA-like"/>
    <property type="match status" value="1"/>
</dbReference>
<dbReference type="PROSITE" id="PS50234">
    <property type="entry name" value="VWFA"/>
    <property type="match status" value="1"/>
</dbReference>
<protein>
    <submittedName>
        <fullName evidence="2">von Willebrand factor type A domain-containing protein</fullName>
    </submittedName>
</protein>
<evidence type="ECO:0000313" key="3">
    <source>
        <dbReference type="Proteomes" id="UP000316238"/>
    </source>
</evidence>
<dbReference type="Gene3D" id="3.40.50.410">
    <property type="entry name" value="von Willebrand factor, type A domain"/>
    <property type="match status" value="1"/>
</dbReference>
<reference evidence="2" key="1">
    <citation type="submission" date="2017-07" db="EMBL/GenBank/DDBJ databases">
        <title>The cable genome - Insights into the physiology and evolution of filamentous bacteria capable of sulfide oxidation via long distance electron transfer.</title>
        <authorList>
            <person name="Thorup C."/>
            <person name="Bjerg J.T."/>
            <person name="Schreiber L."/>
            <person name="Nielsen L.P."/>
            <person name="Kjeldsen K.U."/>
            <person name="Boesen T."/>
            <person name="Boggild A."/>
            <person name="Meysman F."/>
            <person name="Geelhoed J."/>
            <person name="Schramm A."/>
        </authorList>
    </citation>
    <scope>NUCLEOTIDE SEQUENCE [LARGE SCALE GENOMIC DNA]</scope>
    <source>
        <strain evidence="2">GS</strain>
    </source>
</reference>
<sequence length="212" mass="22875">MSNNKNSIIRPSGQSIAAKFGQKDWVKKLEAASGKPIIPAKPFFGGTVYLVIDCSISMGGGKLHQAQRGASGFAVESQRKGYSLGLIQFSSYAEQISEPQKEIARINADLEKMRTSGSTNMAAAFSLATEKLTDRSGEKIICLVTDGMPDDRNAALAAANRAKQAGIDIMTIGTDDADREFLEQLATRKELSAKVSREYLEQGIISMARLLP</sequence>
<dbReference type="SMART" id="SM00327">
    <property type="entry name" value="VWA"/>
    <property type="match status" value="1"/>
</dbReference>
<proteinExistence type="predicted"/>
<accession>A0A521G5G5</accession>
<organism evidence="2 3">
    <name type="scientific">Candidatus Electronema aureum</name>
    <dbReference type="NCBI Taxonomy" id="2005002"/>
    <lineage>
        <taxon>Bacteria</taxon>
        <taxon>Pseudomonadati</taxon>
        <taxon>Thermodesulfobacteriota</taxon>
        <taxon>Desulfobulbia</taxon>
        <taxon>Desulfobulbales</taxon>
        <taxon>Desulfobulbaceae</taxon>
        <taxon>Candidatus Electronema</taxon>
    </lineage>
</organism>
<gene>
    <name evidence="2" type="ORF">CDV28_101151</name>
</gene>
<dbReference type="Proteomes" id="UP000316238">
    <property type="component" value="Unassembled WGS sequence"/>
</dbReference>
<comment type="caution">
    <text evidence="2">The sequence shown here is derived from an EMBL/GenBank/DDBJ whole genome shotgun (WGS) entry which is preliminary data.</text>
</comment>
<feature type="domain" description="VWFA" evidence="1">
    <location>
        <begin position="47"/>
        <end position="212"/>
    </location>
</feature>
<dbReference type="InterPro" id="IPR036465">
    <property type="entry name" value="vWFA_dom_sf"/>
</dbReference>
<dbReference type="PANTHER" id="PTHR24020:SF84">
    <property type="entry name" value="VWFA DOMAIN-CONTAINING PROTEIN"/>
    <property type="match status" value="1"/>
</dbReference>
<dbReference type="PANTHER" id="PTHR24020">
    <property type="entry name" value="COLLAGEN ALPHA"/>
    <property type="match status" value="1"/>
</dbReference>
<dbReference type="InterPro" id="IPR050525">
    <property type="entry name" value="ECM_Assembly_Org"/>
</dbReference>